<organism evidence="2 4">
    <name type="scientific">Erysipelothrix amsterdamensis</name>
    <dbReference type="NCBI Taxonomy" id="2929157"/>
    <lineage>
        <taxon>Bacteria</taxon>
        <taxon>Bacillati</taxon>
        <taxon>Bacillota</taxon>
        <taxon>Erysipelotrichia</taxon>
        <taxon>Erysipelotrichales</taxon>
        <taxon>Erysipelotrichaceae</taxon>
        <taxon>Erysipelothrix</taxon>
    </lineage>
</organism>
<dbReference type="EMBL" id="OW659477">
    <property type="protein sequence ID" value="CAH2763178.1"/>
    <property type="molecule type" value="Genomic_DNA"/>
</dbReference>
<dbReference type="Proteomes" id="UP001154111">
    <property type="component" value="Chromosome"/>
</dbReference>
<name>A0AAU9VHP2_9FIRM</name>
<evidence type="ECO:0000313" key="2">
    <source>
        <dbReference type="EMBL" id="CAH2763178.1"/>
    </source>
</evidence>
<gene>
    <name evidence="2" type="ORF">ERYAMS2_01597</name>
    <name evidence="1" type="ORF">ERYAMS_01302</name>
</gene>
<keyword evidence="3" id="KW-1185">Reference proteome</keyword>
<dbReference type="Gene3D" id="3.20.80.10">
    <property type="entry name" value="Regulatory factor, effector binding domain"/>
    <property type="match status" value="1"/>
</dbReference>
<accession>A0AAU9VHP2</accession>
<protein>
    <submittedName>
        <fullName evidence="2">Effector binding domain-containing protein</fullName>
    </submittedName>
</protein>
<dbReference type="InterPro" id="IPR011256">
    <property type="entry name" value="Reg_factor_effector_dom_sf"/>
</dbReference>
<evidence type="ECO:0000313" key="4">
    <source>
        <dbReference type="Proteomes" id="UP001154111"/>
    </source>
</evidence>
<reference evidence="2" key="1">
    <citation type="submission" date="2022-04" db="EMBL/GenBank/DDBJ databases">
        <authorList>
            <person name="Forde T."/>
        </authorList>
    </citation>
    <scope>NUCLEOTIDE SEQUENCE</scope>
    <source>
        <strain evidence="2">A18Y016a</strain>
        <strain evidence="1">A18Y020d</strain>
    </source>
</reference>
<dbReference type="AlphaFoldDB" id="A0AAU9VHP2"/>
<proteinExistence type="predicted"/>
<dbReference type="EMBL" id="OW659496">
    <property type="protein sequence ID" value="CAH2763143.1"/>
    <property type="molecule type" value="Genomic_DNA"/>
</dbReference>
<dbReference type="Proteomes" id="UP001154095">
    <property type="component" value="Chromosome"/>
</dbReference>
<dbReference type="RefSeq" id="WP_254006717.1">
    <property type="nucleotide sequence ID" value="NZ_OW659477.1"/>
</dbReference>
<evidence type="ECO:0000313" key="3">
    <source>
        <dbReference type="Proteomes" id="UP001154095"/>
    </source>
</evidence>
<evidence type="ECO:0000313" key="1">
    <source>
        <dbReference type="EMBL" id="CAH2763143.1"/>
    </source>
</evidence>
<sequence length="132" mass="15630">MNLFIREDIRTNSLDDPEFEQKLASMWERFNTSLPHYDAAKYAVYTDYKTDYKGLYSLGLATEYEQTSELLVVDDRNDYQVFPVDITDDFGILNTWKLIWSLETSGKLNRAYTIDFEKYYEDGRIDIFIAVE</sequence>